<dbReference type="AlphaFoldDB" id="A0AAD8B7A7"/>
<keyword evidence="2" id="KW-1185">Reference proteome</keyword>
<name>A0AAD8B7A7_BIOPF</name>
<accession>A0AAD8B7A7</accession>
<reference evidence="1" key="1">
    <citation type="journal article" date="2023" name="PLoS Negl. Trop. Dis.">
        <title>A genome sequence for Biomphalaria pfeifferi, the major vector snail for the human-infecting parasite Schistosoma mansoni.</title>
        <authorList>
            <person name="Bu L."/>
            <person name="Lu L."/>
            <person name="Laidemitt M.R."/>
            <person name="Zhang S.M."/>
            <person name="Mutuku M."/>
            <person name="Mkoji G."/>
            <person name="Steinauer M."/>
            <person name="Loker E.S."/>
        </authorList>
    </citation>
    <scope>NUCLEOTIDE SEQUENCE</scope>
    <source>
        <strain evidence="1">KasaAsao</strain>
    </source>
</reference>
<gene>
    <name evidence="1" type="ORF">Bpfe_021221</name>
</gene>
<dbReference type="Proteomes" id="UP001233172">
    <property type="component" value="Unassembled WGS sequence"/>
</dbReference>
<sequence length="129" mass="14134">MVNVLISGNVPKAKLVCIARLCVINVQHTHRSNELLLDIYRSENGSSGMENDLIIHTATRALSHFLFHVKLKMILLETIRGGGTVGGVQRCHEKSETTGGGTEREASLILLIHIQLTYSGTTVGRLTQM</sequence>
<evidence type="ECO:0000313" key="1">
    <source>
        <dbReference type="EMBL" id="KAK0049333.1"/>
    </source>
</evidence>
<organism evidence="1 2">
    <name type="scientific">Biomphalaria pfeifferi</name>
    <name type="common">Bloodfluke planorb</name>
    <name type="synonym">Freshwater snail</name>
    <dbReference type="NCBI Taxonomy" id="112525"/>
    <lineage>
        <taxon>Eukaryota</taxon>
        <taxon>Metazoa</taxon>
        <taxon>Spiralia</taxon>
        <taxon>Lophotrochozoa</taxon>
        <taxon>Mollusca</taxon>
        <taxon>Gastropoda</taxon>
        <taxon>Heterobranchia</taxon>
        <taxon>Euthyneura</taxon>
        <taxon>Panpulmonata</taxon>
        <taxon>Hygrophila</taxon>
        <taxon>Lymnaeoidea</taxon>
        <taxon>Planorbidae</taxon>
        <taxon>Biomphalaria</taxon>
    </lineage>
</organism>
<protein>
    <submittedName>
        <fullName evidence="1">Uncharacterized protein</fullName>
    </submittedName>
</protein>
<proteinExistence type="predicted"/>
<dbReference type="EMBL" id="JASAOG010000127">
    <property type="protein sequence ID" value="KAK0049333.1"/>
    <property type="molecule type" value="Genomic_DNA"/>
</dbReference>
<evidence type="ECO:0000313" key="2">
    <source>
        <dbReference type="Proteomes" id="UP001233172"/>
    </source>
</evidence>
<comment type="caution">
    <text evidence="1">The sequence shown here is derived from an EMBL/GenBank/DDBJ whole genome shotgun (WGS) entry which is preliminary data.</text>
</comment>
<reference evidence="1" key="2">
    <citation type="submission" date="2023-04" db="EMBL/GenBank/DDBJ databases">
        <authorList>
            <person name="Bu L."/>
            <person name="Lu L."/>
            <person name="Laidemitt M.R."/>
            <person name="Zhang S.M."/>
            <person name="Mutuku M."/>
            <person name="Mkoji G."/>
            <person name="Steinauer M."/>
            <person name="Loker E.S."/>
        </authorList>
    </citation>
    <scope>NUCLEOTIDE SEQUENCE</scope>
    <source>
        <strain evidence="1">KasaAsao</strain>
        <tissue evidence="1">Whole Snail</tissue>
    </source>
</reference>